<dbReference type="AlphaFoldDB" id="A0A183JME7"/>
<sequence length="36" mass="4222">MAHHISCSISETIYFRKTKQLKIDSSRYTIFNITTS</sequence>
<evidence type="ECO:0000313" key="3">
    <source>
        <dbReference type="WBParaSite" id="SCUD_0000387901-mRNA-1"/>
    </source>
</evidence>
<accession>A0A183JME7</accession>
<evidence type="ECO:0000313" key="2">
    <source>
        <dbReference type="Proteomes" id="UP000279833"/>
    </source>
</evidence>
<reference evidence="1 2" key="2">
    <citation type="submission" date="2018-11" db="EMBL/GenBank/DDBJ databases">
        <authorList>
            <consortium name="Pathogen Informatics"/>
        </authorList>
    </citation>
    <scope>NUCLEOTIDE SEQUENCE [LARGE SCALE GENOMIC DNA]</scope>
    <source>
        <strain evidence="1">Dakar</strain>
        <strain evidence="2">Dakar, Senegal</strain>
    </source>
</reference>
<dbReference type="WBParaSite" id="SCUD_0000387901-mRNA-1">
    <property type="protein sequence ID" value="SCUD_0000387901-mRNA-1"/>
    <property type="gene ID" value="SCUD_0000387901"/>
</dbReference>
<gene>
    <name evidence="1" type="ORF">SCUD_LOCUS3879</name>
</gene>
<proteinExistence type="predicted"/>
<dbReference type="Proteomes" id="UP000279833">
    <property type="component" value="Unassembled WGS sequence"/>
</dbReference>
<reference evidence="3" key="1">
    <citation type="submission" date="2016-06" db="UniProtKB">
        <authorList>
            <consortium name="WormBaseParasite"/>
        </authorList>
    </citation>
    <scope>IDENTIFICATION</scope>
</reference>
<evidence type="ECO:0000313" key="1">
    <source>
        <dbReference type="EMBL" id="VDO85055.1"/>
    </source>
</evidence>
<keyword evidence="2" id="KW-1185">Reference proteome</keyword>
<organism evidence="3">
    <name type="scientific">Schistosoma curassoni</name>
    <dbReference type="NCBI Taxonomy" id="6186"/>
    <lineage>
        <taxon>Eukaryota</taxon>
        <taxon>Metazoa</taxon>
        <taxon>Spiralia</taxon>
        <taxon>Lophotrochozoa</taxon>
        <taxon>Platyhelminthes</taxon>
        <taxon>Trematoda</taxon>
        <taxon>Digenea</taxon>
        <taxon>Strigeidida</taxon>
        <taxon>Schistosomatoidea</taxon>
        <taxon>Schistosomatidae</taxon>
        <taxon>Schistosoma</taxon>
    </lineage>
</organism>
<dbReference type="EMBL" id="UZAK01004661">
    <property type="protein sequence ID" value="VDO85055.1"/>
    <property type="molecule type" value="Genomic_DNA"/>
</dbReference>
<name>A0A183JME7_9TREM</name>
<protein>
    <submittedName>
        <fullName evidence="1 3">Uncharacterized protein</fullName>
    </submittedName>
</protein>